<name>X0VZ26_9ZZZZ</name>
<evidence type="ECO:0000313" key="15">
    <source>
        <dbReference type="EMBL" id="GAG23724.1"/>
    </source>
</evidence>
<evidence type="ECO:0000256" key="6">
    <source>
        <dbReference type="ARBA" id="ARBA00022679"/>
    </source>
</evidence>
<dbReference type="Pfam" id="PF01326">
    <property type="entry name" value="PPDK_N"/>
    <property type="match status" value="1"/>
</dbReference>
<gene>
    <name evidence="15" type="ORF">S01H1_55242</name>
</gene>
<keyword evidence="11" id="KW-0460">Magnesium</keyword>
<organism evidence="15">
    <name type="scientific">marine sediment metagenome</name>
    <dbReference type="NCBI Taxonomy" id="412755"/>
    <lineage>
        <taxon>unclassified sequences</taxon>
        <taxon>metagenomes</taxon>
        <taxon>ecological metagenomes</taxon>
    </lineage>
</organism>
<dbReference type="InterPro" id="IPR013815">
    <property type="entry name" value="ATP_grasp_subdomain_1"/>
</dbReference>
<feature type="domain" description="Pyruvate phosphate dikinase AMP/ATP-binding" evidence="14">
    <location>
        <begin position="5"/>
        <end position="216"/>
    </location>
</feature>
<evidence type="ECO:0000256" key="8">
    <source>
        <dbReference type="ARBA" id="ARBA00022741"/>
    </source>
</evidence>
<dbReference type="EC" id="2.7.9.2" evidence="5"/>
<dbReference type="GO" id="GO:0005524">
    <property type="term" value="F:ATP binding"/>
    <property type="evidence" value="ECO:0007669"/>
    <property type="project" value="UniProtKB-KW"/>
</dbReference>
<evidence type="ECO:0000256" key="4">
    <source>
        <dbReference type="ARBA" id="ARBA00007837"/>
    </source>
</evidence>
<dbReference type="PANTHER" id="PTHR43030:SF1">
    <property type="entry name" value="PHOSPHOENOLPYRUVATE SYNTHASE"/>
    <property type="match status" value="1"/>
</dbReference>
<evidence type="ECO:0000259" key="14">
    <source>
        <dbReference type="Pfam" id="PF01326"/>
    </source>
</evidence>
<proteinExistence type="inferred from homology"/>
<keyword evidence="7" id="KW-0479">Metal-binding</keyword>
<evidence type="ECO:0000256" key="3">
    <source>
        <dbReference type="ARBA" id="ARBA00004742"/>
    </source>
</evidence>
<accession>X0VZ26</accession>
<dbReference type="InterPro" id="IPR006319">
    <property type="entry name" value="PEP_synth"/>
</dbReference>
<dbReference type="GO" id="GO:0008986">
    <property type="term" value="F:pyruvate, water dikinase activity"/>
    <property type="evidence" value="ECO:0007669"/>
    <property type="project" value="UniProtKB-EC"/>
</dbReference>
<keyword evidence="9" id="KW-0418">Kinase</keyword>
<comment type="cofactor">
    <cofactor evidence="1">
        <name>Mg(2+)</name>
        <dbReference type="ChEBI" id="CHEBI:18420"/>
    </cofactor>
</comment>
<comment type="pathway">
    <text evidence="3">Carbohydrate biosynthesis; gluconeogenesis.</text>
</comment>
<comment type="caution">
    <text evidence="15">The sequence shown here is derived from an EMBL/GenBank/DDBJ whole genome shotgun (WGS) entry which is preliminary data.</text>
</comment>
<dbReference type="GO" id="GO:0006094">
    <property type="term" value="P:gluconeogenesis"/>
    <property type="evidence" value="ECO:0007669"/>
    <property type="project" value="UniProtKB-UniPathway"/>
</dbReference>
<feature type="non-terminal residue" evidence="15">
    <location>
        <position position="1"/>
    </location>
</feature>
<sequence length="258" mass="28705">SSESIFVAVRSSATTEDLATASFAGQQDSFVNIKGELELLKHVKKCFASLFTARATYYRNKKGFKHEQASLAVVIQKMVDSDKSGVIFSKNPTNKDDNIVIEAVWGLGEGIVSGKITPDKYLVSPELEILDKKISDKKIAITRDSGGNKEVVKLKEEKSKHQVLKDYEIKKLAELTIKLEEHYQKPQDIEFAIEGEEIYIVQTRPITTLEKKVETTKELHGEVILTGLAASPGIAYGKIKIIEDLKDLQKIVQGDILV</sequence>
<feature type="non-terminal residue" evidence="15">
    <location>
        <position position="258"/>
    </location>
</feature>
<dbReference type="UniPathway" id="UPA00138"/>
<reference evidence="15" key="1">
    <citation type="journal article" date="2014" name="Front. Microbiol.">
        <title>High frequency of phylogenetically diverse reductive dehalogenase-homologous genes in deep subseafloor sedimentary metagenomes.</title>
        <authorList>
            <person name="Kawai M."/>
            <person name="Futagami T."/>
            <person name="Toyoda A."/>
            <person name="Takaki Y."/>
            <person name="Nishi S."/>
            <person name="Hori S."/>
            <person name="Arai W."/>
            <person name="Tsubouchi T."/>
            <person name="Morono Y."/>
            <person name="Uchiyama I."/>
            <person name="Ito T."/>
            <person name="Fujiyama A."/>
            <person name="Inagaki F."/>
            <person name="Takami H."/>
        </authorList>
    </citation>
    <scope>NUCLEOTIDE SEQUENCE</scope>
    <source>
        <strain evidence="15">Expedition CK06-06</strain>
    </source>
</reference>
<dbReference type="Gene3D" id="3.30.1490.20">
    <property type="entry name" value="ATP-grasp fold, A domain"/>
    <property type="match status" value="1"/>
</dbReference>
<dbReference type="EMBL" id="BARS01035896">
    <property type="protein sequence ID" value="GAG23724.1"/>
    <property type="molecule type" value="Genomic_DNA"/>
</dbReference>
<evidence type="ECO:0000256" key="1">
    <source>
        <dbReference type="ARBA" id="ARBA00001946"/>
    </source>
</evidence>
<evidence type="ECO:0000256" key="2">
    <source>
        <dbReference type="ARBA" id="ARBA00002988"/>
    </source>
</evidence>
<dbReference type="PANTHER" id="PTHR43030">
    <property type="entry name" value="PHOSPHOENOLPYRUVATE SYNTHASE"/>
    <property type="match status" value="1"/>
</dbReference>
<evidence type="ECO:0000256" key="12">
    <source>
        <dbReference type="ARBA" id="ARBA00033470"/>
    </source>
</evidence>
<dbReference type="SUPFAM" id="SSF56059">
    <property type="entry name" value="Glutathione synthetase ATP-binding domain-like"/>
    <property type="match status" value="1"/>
</dbReference>
<protein>
    <recommendedName>
        <fullName evidence="5">pyruvate, water dikinase</fullName>
        <ecNumber evidence="5">2.7.9.2</ecNumber>
    </recommendedName>
    <alternativeName>
        <fullName evidence="12">Pyruvate, water dikinase</fullName>
    </alternativeName>
</protein>
<dbReference type="Gene3D" id="3.30.470.20">
    <property type="entry name" value="ATP-grasp fold, B domain"/>
    <property type="match status" value="1"/>
</dbReference>
<comment type="catalytic activity">
    <reaction evidence="13">
        <text>pyruvate + ATP + H2O = phosphoenolpyruvate + AMP + phosphate + 2 H(+)</text>
        <dbReference type="Rhea" id="RHEA:11364"/>
        <dbReference type="ChEBI" id="CHEBI:15361"/>
        <dbReference type="ChEBI" id="CHEBI:15377"/>
        <dbReference type="ChEBI" id="CHEBI:15378"/>
        <dbReference type="ChEBI" id="CHEBI:30616"/>
        <dbReference type="ChEBI" id="CHEBI:43474"/>
        <dbReference type="ChEBI" id="CHEBI:58702"/>
        <dbReference type="ChEBI" id="CHEBI:456215"/>
        <dbReference type="EC" id="2.7.9.2"/>
    </reaction>
</comment>
<evidence type="ECO:0000256" key="9">
    <source>
        <dbReference type="ARBA" id="ARBA00022777"/>
    </source>
</evidence>
<evidence type="ECO:0000256" key="5">
    <source>
        <dbReference type="ARBA" id="ARBA00011996"/>
    </source>
</evidence>
<dbReference type="AlphaFoldDB" id="X0VZ26"/>
<keyword evidence="10" id="KW-0067">ATP-binding</keyword>
<comment type="function">
    <text evidence="2">Catalyzes the phosphorylation of pyruvate to phosphoenolpyruvate.</text>
</comment>
<evidence type="ECO:0000256" key="13">
    <source>
        <dbReference type="ARBA" id="ARBA00047700"/>
    </source>
</evidence>
<dbReference type="GO" id="GO:0046872">
    <property type="term" value="F:metal ion binding"/>
    <property type="evidence" value="ECO:0007669"/>
    <property type="project" value="UniProtKB-KW"/>
</dbReference>
<evidence type="ECO:0000256" key="10">
    <source>
        <dbReference type="ARBA" id="ARBA00022840"/>
    </source>
</evidence>
<evidence type="ECO:0000256" key="11">
    <source>
        <dbReference type="ARBA" id="ARBA00022842"/>
    </source>
</evidence>
<evidence type="ECO:0000256" key="7">
    <source>
        <dbReference type="ARBA" id="ARBA00022723"/>
    </source>
</evidence>
<dbReference type="InterPro" id="IPR002192">
    <property type="entry name" value="PPDK_AMP/ATP-bd"/>
</dbReference>
<keyword evidence="6" id="KW-0808">Transferase</keyword>
<comment type="similarity">
    <text evidence="4">Belongs to the PEP-utilizing enzyme family.</text>
</comment>
<keyword evidence="8" id="KW-0547">Nucleotide-binding</keyword>